<reference evidence="14" key="3">
    <citation type="submission" date="2015-04" db="UniProtKB">
        <authorList>
            <consortium name="EnsemblPlants"/>
        </authorList>
    </citation>
    <scope>IDENTIFICATION</scope>
    <source>
        <strain evidence="14">cv. Jemalong A17</strain>
    </source>
</reference>
<evidence type="ECO:0000256" key="9">
    <source>
        <dbReference type="ARBA" id="ARBA00022989"/>
    </source>
</evidence>
<evidence type="ECO:0000256" key="3">
    <source>
        <dbReference type="ARBA" id="ARBA00022553"/>
    </source>
</evidence>
<evidence type="ECO:0000256" key="1">
    <source>
        <dbReference type="ARBA" id="ARBA00004167"/>
    </source>
</evidence>
<gene>
    <name evidence="13" type="ordered locus">MTR_8g028115</name>
</gene>
<organism evidence="13 15">
    <name type="scientific">Medicago truncatula</name>
    <name type="common">Barrel medic</name>
    <name type="synonym">Medicago tribuloides</name>
    <dbReference type="NCBI Taxonomy" id="3880"/>
    <lineage>
        <taxon>Eukaryota</taxon>
        <taxon>Viridiplantae</taxon>
        <taxon>Streptophyta</taxon>
        <taxon>Embryophyta</taxon>
        <taxon>Tracheophyta</taxon>
        <taxon>Spermatophyta</taxon>
        <taxon>Magnoliopsida</taxon>
        <taxon>eudicotyledons</taxon>
        <taxon>Gunneridae</taxon>
        <taxon>Pentapetalae</taxon>
        <taxon>rosids</taxon>
        <taxon>fabids</taxon>
        <taxon>Fabales</taxon>
        <taxon>Fabaceae</taxon>
        <taxon>Papilionoideae</taxon>
        <taxon>50 kb inversion clade</taxon>
        <taxon>NPAAA clade</taxon>
        <taxon>Hologalegina</taxon>
        <taxon>IRL clade</taxon>
        <taxon>Trifolieae</taxon>
        <taxon>Medicago</taxon>
    </lineage>
</organism>
<evidence type="ECO:0000259" key="12">
    <source>
        <dbReference type="PROSITE" id="PS50011"/>
    </source>
</evidence>
<dbReference type="GO" id="GO:0004674">
    <property type="term" value="F:protein serine/threonine kinase activity"/>
    <property type="evidence" value="ECO:0007669"/>
    <property type="project" value="UniProtKB-KW"/>
</dbReference>
<comment type="subcellular location">
    <subcellularLocation>
        <location evidence="1">Membrane</location>
        <topology evidence="1">Single-pass membrane protein</topology>
    </subcellularLocation>
</comment>
<reference evidence="13 15" key="1">
    <citation type="journal article" date="2011" name="Nature">
        <title>The Medicago genome provides insight into the evolution of rhizobial symbioses.</title>
        <authorList>
            <person name="Young N.D."/>
            <person name="Debelle F."/>
            <person name="Oldroyd G.E."/>
            <person name="Geurts R."/>
            <person name="Cannon S.B."/>
            <person name="Udvardi M.K."/>
            <person name="Benedito V.A."/>
            <person name="Mayer K.F."/>
            <person name="Gouzy J."/>
            <person name="Schoof H."/>
            <person name="Van de Peer Y."/>
            <person name="Proost S."/>
            <person name="Cook D.R."/>
            <person name="Meyers B.C."/>
            <person name="Spannagl M."/>
            <person name="Cheung F."/>
            <person name="De Mita S."/>
            <person name="Krishnakumar V."/>
            <person name="Gundlach H."/>
            <person name="Zhou S."/>
            <person name="Mudge J."/>
            <person name="Bharti A.K."/>
            <person name="Murray J.D."/>
            <person name="Naoumkina M.A."/>
            <person name="Rosen B."/>
            <person name="Silverstein K.A."/>
            <person name="Tang H."/>
            <person name="Rombauts S."/>
            <person name="Zhao P.X."/>
            <person name="Zhou P."/>
            <person name="Barbe V."/>
            <person name="Bardou P."/>
            <person name="Bechner M."/>
            <person name="Bellec A."/>
            <person name="Berger A."/>
            <person name="Berges H."/>
            <person name="Bidwell S."/>
            <person name="Bisseling T."/>
            <person name="Choisne N."/>
            <person name="Couloux A."/>
            <person name="Denny R."/>
            <person name="Deshpande S."/>
            <person name="Dai X."/>
            <person name="Doyle J.J."/>
            <person name="Dudez A.M."/>
            <person name="Farmer A.D."/>
            <person name="Fouteau S."/>
            <person name="Franken C."/>
            <person name="Gibelin C."/>
            <person name="Gish J."/>
            <person name="Goldstein S."/>
            <person name="Gonzalez A.J."/>
            <person name="Green P.J."/>
            <person name="Hallab A."/>
            <person name="Hartog M."/>
            <person name="Hua A."/>
            <person name="Humphray S.J."/>
            <person name="Jeong D.H."/>
            <person name="Jing Y."/>
            <person name="Jocker A."/>
            <person name="Kenton S.M."/>
            <person name="Kim D.J."/>
            <person name="Klee K."/>
            <person name="Lai H."/>
            <person name="Lang C."/>
            <person name="Lin S."/>
            <person name="Macmil S.L."/>
            <person name="Magdelenat G."/>
            <person name="Matthews L."/>
            <person name="McCorrison J."/>
            <person name="Monaghan E.L."/>
            <person name="Mun J.H."/>
            <person name="Najar F.Z."/>
            <person name="Nicholson C."/>
            <person name="Noirot C."/>
            <person name="O'Bleness M."/>
            <person name="Paule C.R."/>
            <person name="Poulain J."/>
            <person name="Prion F."/>
            <person name="Qin B."/>
            <person name="Qu C."/>
            <person name="Retzel E.F."/>
            <person name="Riddle C."/>
            <person name="Sallet E."/>
            <person name="Samain S."/>
            <person name="Samson N."/>
            <person name="Sanders I."/>
            <person name="Saurat O."/>
            <person name="Scarpelli C."/>
            <person name="Schiex T."/>
            <person name="Segurens B."/>
            <person name="Severin A.J."/>
            <person name="Sherrier D.J."/>
            <person name="Shi R."/>
            <person name="Sims S."/>
            <person name="Singer S.R."/>
            <person name="Sinharoy S."/>
            <person name="Sterck L."/>
            <person name="Viollet A."/>
            <person name="Wang B.B."/>
            <person name="Wang K."/>
            <person name="Wang M."/>
            <person name="Wang X."/>
            <person name="Warfsmann J."/>
            <person name="Weissenbach J."/>
            <person name="White D.D."/>
            <person name="White J.D."/>
            <person name="Wiley G.B."/>
            <person name="Wincker P."/>
            <person name="Xing Y."/>
            <person name="Yang L."/>
            <person name="Yao Z."/>
            <person name="Ying F."/>
            <person name="Zhai J."/>
            <person name="Zhou L."/>
            <person name="Zuber A."/>
            <person name="Denarie J."/>
            <person name="Dixon R.A."/>
            <person name="May G.D."/>
            <person name="Schwartz D.C."/>
            <person name="Rogers J."/>
            <person name="Quetier F."/>
            <person name="Town C.D."/>
            <person name="Roe B.A."/>
        </authorList>
    </citation>
    <scope>NUCLEOTIDE SEQUENCE [LARGE SCALE GENOMIC DNA]</scope>
    <source>
        <strain evidence="13">A17</strain>
        <strain evidence="14 15">cv. Jemalong A17</strain>
    </source>
</reference>
<evidence type="ECO:0000313" key="13">
    <source>
        <dbReference type="EMBL" id="KEH18729.1"/>
    </source>
</evidence>
<evidence type="ECO:0000256" key="7">
    <source>
        <dbReference type="ARBA" id="ARBA00022777"/>
    </source>
</evidence>
<dbReference type="AlphaFoldDB" id="A0A072TMJ7"/>
<keyword evidence="9" id="KW-1133">Transmembrane helix</keyword>
<dbReference type="InterPro" id="IPR000719">
    <property type="entry name" value="Prot_kinase_dom"/>
</dbReference>
<dbReference type="PROSITE" id="PS50011">
    <property type="entry name" value="PROTEIN_KINASE_DOM"/>
    <property type="match status" value="1"/>
</dbReference>
<dbReference type="SMART" id="SM00220">
    <property type="entry name" value="S_TKc"/>
    <property type="match status" value="1"/>
</dbReference>
<evidence type="ECO:0000256" key="5">
    <source>
        <dbReference type="ARBA" id="ARBA00022692"/>
    </source>
</evidence>
<evidence type="ECO:0000313" key="15">
    <source>
        <dbReference type="Proteomes" id="UP000002051"/>
    </source>
</evidence>
<evidence type="ECO:0000256" key="11">
    <source>
        <dbReference type="ARBA" id="ARBA00023170"/>
    </source>
</evidence>
<keyword evidence="15" id="KW-1185">Reference proteome</keyword>
<evidence type="ECO:0000256" key="6">
    <source>
        <dbReference type="ARBA" id="ARBA00022741"/>
    </source>
</evidence>
<dbReference type="PANTHER" id="PTHR45631:SF202">
    <property type="entry name" value="SENESCENCE-INDUCED RECEPTOR-LIKE SERINE_THREONINE-PROTEIN KINASE"/>
    <property type="match status" value="1"/>
</dbReference>
<dbReference type="STRING" id="3880.A0A072TMJ7"/>
<dbReference type="SUPFAM" id="SSF56112">
    <property type="entry name" value="Protein kinase-like (PK-like)"/>
    <property type="match status" value="1"/>
</dbReference>
<keyword evidence="6" id="KW-0547">Nucleotide-binding</keyword>
<dbReference type="EnsemblPlants" id="KEH18729">
    <property type="protein sequence ID" value="KEH18729"/>
    <property type="gene ID" value="MTR_8g028115"/>
</dbReference>
<reference evidence="13 15" key="2">
    <citation type="journal article" date="2014" name="BMC Genomics">
        <title>An improved genome release (version Mt4.0) for the model legume Medicago truncatula.</title>
        <authorList>
            <person name="Tang H."/>
            <person name="Krishnakumar V."/>
            <person name="Bidwell S."/>
            <person name="Rosen B."/>
            <person name="Chan A."/>
            <person name="Zhou S."/>
            <person name="Gentzbittel L."/>
            <person name="Childs K.L."/>
            <person name="Yandell M."/>
            <person name="Gundlach H."/>
            <person name="Mayer K.F."/>
            <person name="Schwartz D.C."/>
            <person name="Town C.D."/>
        </authorList>
    </citation>
    <scope>GENOME REANNOTATION</scope>
    <source>
        <strain evidence="13">A17</strain>
        <strain evidence="14 15">cv. Jemalong A17</strain>
    </source>
</reference>
<keyword evidence="2" id="KW-0723">Serine/threonine-protein kinase</keyword>
<dbReference type="PROSITE" id="PS00108">
    <property type="entry name" value="PROTEIN_KINASE_ST"/>
    <property type="match status" value="1"/>
</dbReference>
<keyword evidence="4" id="KW-0808">Transferase</keyword>
<dbReference type="GO" id="GO:0005524">
    <property type="term" value="F:ATP binding"/>
    <property type="evidence" value="ECO:0007669"/>
    <property type="project" value="UniProtKB-KW"/>
</dbReference>
<dbReference type="InterPro" id="IPR008271">
    <property type="entry name" value="Ser/Thr_kinase_AS"/>
</dbReference>
<keyword evidence="7 13" id="KW-0418">Kinase</keyword>
<evidence type="ECO:0000256" key="2">
    <source>
        <dbReference type="ARBA" id="ARBA00022527"/>
    </source>
</evidence>
<dbReference type="HOGENOM" id="CLU_000288_21_4_1"/>
<dbReference type="EMBL" id="CM001224">
    <property type="protein sequence ID" value="KEH18729.1"/>
    <property type="molecule type" value="Genomic_DNA"/>
</dbReference>
<sequence>MIPHQQFLYGNTNILKWNERLKIAVDAAHGLEYLHDGCKPPIMHRDLKPANILLDENMHAKIADFGLSRAFGNDIDSHISTRPAGTPGYIDPKYQRTGNTNKKNDIYSFGIILFELITGRKAVARASDEYIHILQWVIPIVEGGDIQNVVDPKLEGEFNINSAWKAVEIAMSCTSSNEVERPDISQILAELKECLSLEMVQRNNVSTRARDELVSIATISETTILAR</sequence>
<keyword evidence="8" id="KW-0067">ATP-binding</keyword>
<proteinExistence type="predicted"/>
<dbReference type="FunFam" id="1.10.510.10:FF:000146">
    <property type="entry name" value="LRR receptor-like serine/threonine-protein kinase IOS1"/>
    <property type="match status" value="1"/>
</dbReference>
<dbReference type="Pfam" id="PF00069">
    <property type="entry name" value="Pkinase"/>
    <property type="match status" value="1"/>
</dbReference>
<keyword evidence="11 13" id="KW-0675">Receptor</keyword>
<keyword evidence="10" id="KW-0472">Membrane</keyword>
<evidence type="ECO:0000313" key="14">
    <source>
        <dbReference type="EnsemblPlants" id="KEH18729"/>
    </source>
</evidence>
<feature type="domain" description="Protein kinase" evidence="12">
    <location>
        <begin position="1"/>
        <end position="195"/>
    </location>
</feature>
<protein>
    <submittedName>
        <fullName evidence="13">Receptor-like kinase</fullName>
    </submittedName>
</protein>
<dbReference type="Gene3D" id="1.10.510.10">
    <property type="entry name" value="Transferase(Phosphotransferase) domain 1"/>
    <property type="match status" value="1"/>
</dbReference>
<evidence type="ECO:0000256" key="10">
    <source>
        <dbReference type="ARBA" id="ARBA00023136"/>
    </source>
</evidence>
<dbReference type="GO" id="GO:0016020">
    <property type="term" value="C:membrane"/>
    <property type="evidence" value="ECO:0007669"/>
    <property type="project" value="UniProtKB-SubCell"/>
</dbReference>
<dbReference type="InterPro" id="IPR011009">
    <property type="entry name" value="Kinase-like_dom_sf"/>
</dbReference>
<keyword evidence="5" id="KW-0812">Transmembrane</keyword>
<keyword evidence="3" id="KW-0597">Phosphoprotein</keyword>
<evidence type="ECO:0000256" key="4">
    <source>
        <dbReference type="ARBA" id="ARBA00022679"/>
    </source>
</evidence>
<accession>A0A072TMJ7</accession>
<evidence type="ECO:0000256" key="8">
    <source>
        <dbReference type="ARBA" id="ARBA00022840"/>
    </source>
</evidence>
<name>A0A072TMJ7_MEDTR</name>
<dbReference type="PANTHER" id="PTHR45631">
    <property type="entry name" value="OS07G0107800 PROTEIN-RELATED"/>
    <property type="match status" value="1"/>
</dbReference>
<dbReference type="Proteomes" id="UP000002051">
    <property type="component" value="Chromosome 8"/>
</dbReference>